<keyword evidence="2" id="KW-1185">Reference proteome</keyword>
<accession>A0AAD0YMH6</accession>
<organism evidence="1 2">
    <name type="scientific">Chryseobacterium nakagawai</name>
    <dbReference type="NCBI Taxonomy" id="1241982"/>
    <lineage>
        <taxon>Bacteria</taxon>
        <taxon>Pseudomonadati</taxon>
        <taxon>Bacteroidota</taxon>
        <taxon>Flavobacteriia</taxon>
        <taxon>Flavobacteriales</taxon>
        <taxon>Weeksellaceae</taxon>
        <taxon>Chryseobacterium group</taxon>
        <taxon>Chryseobacterium</taxon>
    </lineage>
</organism>
<dbReference type="AlphaFoldDB" id="A0AAD0YMH6"/>
<evidence type="ECO:0000313" key="1">
    <source>
        <dbReference type="EMBL" id="AZA91527.1"/>
    </source>
</evidence>
<dbReference type="KEGG" id="cnk:EG343_13225"/>
<dbReference type="SUPFAM" id="SSF110296">
    <property type="entry name" value="Oligoxyloglucan reducing end-specific cellobiohydrolase"/>
    <property type="match status" value="1"/>
</dbReference>
<name>A0AAD0YMH6_CHRNA</name>
<dbReference type="EMBL" id="CP033923">
    <property type="protein sequence ID" value="AZA91527.1"/>
    <property type="molecule type" value="Genomic_DNA"/>
</dbReference>
<protein>
    <submittedName>
        <fullName evidence="1">Exo-alpha-sialidase</fullName>
    </submittedName>
</protein>
<evidence type="ECO:0000313" key="2">
    <source>
        <dbReference type="Proteomes" id="UP000278288"/>
    </source>
</evidence>
<dbReference type="Proteomes" id="UP000278288">
    <property type="component" value="Chromosome"/>
</dbReference>
<dbReference type="RefSeq" id="WP_123858267.1">
    <property type="nucleotide sequence ID" value="NZ_CP033923.1"/>
</dbReference>
<proteinExistence type="predicted"/>
<reference evidence="1 2" key="1">
    <citation type="submission" date="2018-11" db="EMBL/GenBank/DDBJ databases">
        <title>Proposal to divide the Flavobacteriaceae and reorganize its genera based on Amino Acid Identity values calculated from whole genome sequences.</title>
        <authorList>
            <person name="Nicholson A.C."/>
            <person name="Gulvik C.A."/>
            <person name="Whitney A.M."/>
            <person name="Humrighouse B.W."/>
            <person name="Bell M."/>
            <person name="Holmes B."/>
            <person name="Steigerwalt A.G."/>
            <person name="Villarma A."/>
            <person name="Sheth M."/>
            <person name="Batra D."/>
            <person name="Pryor J."/>
            <person name="Bernardet J.-F."/>
            <person name="Hugo C."/>
            <person name="Kampfer P."/>
            <person name="Newman J."/>
            <person name="McQuiston J.R."/>
        </authorList>
    </citation>
    <scope>NUCLEOTIDE SEQUENCE [LARGE SCALE GENOMIC DNA]</scope>
    <source>
        <strain evidence="1 2">G0041</strain>
    </source>
</reference>
<dbReference type="Gene3D" id="2.130.10.10">
    <property type="entry name" value="YVTN repeat-like/Quinoprotein amine dehydrogenase"/>
    <property type="match status" value="1"/>
</dbReference>
<sequence>MITKKYSKVNIKNFIPFAFNIVRADKTEEFLSFLIWEVSWRFCKKNIKQIQFNNTLPDLMIEGGVDNLQKALNSKLRESSVDFSLVFANGNHGIFGSGVKQCSKLFFQDYHGTITECFDFGAKIEGIFIDRRENIFVCSWGMVFKSSDFGLTFKKVLDFSSNESRFLFETITETEDHDILIGEYGNIKKNGKWAFVGYVYVSNDEGETWKKNDFLEKHINKHIHILKWVHQLKCLILTEGDDKKGIWTNKSNNYSLQSKDEKSGWFKRNRFHIQKGGYTSLAETKENIVLGTDYYHGTNFIVSTTDLKTFDSAMVPDPYRRSVIFRMLYLENEIIWASLYNHLSPNRSLLMYSEDCGKSWYKFLEYDGSLLKISIISNQVGNHFYILAEDLISDEQKTYIISH</sequence>
<dbReference type="CDD" id="cd15482">
    <property type="entry name" value="Sialidase_non-viral"/>
    <property type="match status" value="1"/>
</dbReference>
<gene>
    <name evidence="1" type="ORF">EG343_13225</name>
</gene>
<dbReference type="InterPro" id="IPR015943">
    <property type="entry name" value="WD40/YVTN_repeat-like_dom_sf"/>
</dbReference>